<gene>
    <name evidence="7" type="ORF">WI372_12605</name>
</gene>
<protein>
    <recommendedName>
        <fullName evidence="5">Ferredoxin--NADP reductase</fullName>
        <shortName evidence="5">FNR</shortName>
        <shortName evidence="5">Fd-NADP(+) reductase</shortName>
        <ecNumber evidence="5">1.18.1.2</ecNumber>
    </recommendedName>
</protein>
<evidence type="ECO:0000313" key="8">
    <source>
        <dbReference type="Proteomes" id="UP001484239"/>
    </source>
</evidence>
<evidence type="ECO:0000256" key="2">
    <source>
        <dbReference type="ARBA" id="ARBA00022827"/>
    </source>
</evidence>
<feature type="binding site" evidence="5">
    <location>
        <position position="43"/>
    </location>
    <ligand>
        <name>FAD</name>
        <dbReference type="ChEBI" id="CHEBI:57692"/>
    </ligand>
</feature>
<dbReference type="HAMAP" id="MF_01685">
    <property type="entry name" value="FENR2"/>
    <property type="match status" value="1"/>
</dbReference>
<dbReference type="Pfam" id="PF07992">
    <property type="entry name" value="Pyr_redox_2"/>
    <property type="match status" value="1"/>
</dbReference>
<dbReference type="EC" id="1.18.1.2" evidence="5"/>
<organism evidence="7 8">
    <name type="scientific">Gaopeijia maritima</name>
    <dbReference type="NCBI Taxonomy" id="3119007"/>
    <lineage>
        <taxon>Bacteria</taxon>
        <taxon>Pseudomonadati</taxon>
        <taxon>Gemmatimonadota</taxon>
        <taxon>Longimicrobiia</taxon>
        <taxon>Gaopeijiales</taxon>
        <taxon>Gaopeijiaceae</taxon>
        <taxon>Gaopeijia</taxon>
    </lineage>
</organism>
<comment type="catalytic activity">
    <reaction evidence="5">
        <text>2 reduced [2Fe-2S]-[ferredoxin] + NADP(+) + H(+) = 2 oxidized [2Fe-2S]-[ferredoxin] + NADPH</text>
        <dbReference type="Rhea" id="RHEA:20125"/>
        <dbReference type="Rhea" id="RHEA-COMP:10000"/>
        <dbReference type="Rhea" id="RHEA-COMP:10001"/>
        <dbReference type="ChEBI" id="CHEBI:15378"/>
        <dbReference type="ChEBI" id="CHEBI:33737"/>
        <dbReference type="ChEBI" id="CHEBI:33738"/>
        <dbReference type="ChEBI" id="CHEBI:57783"/>
        <dbReference type="ChEBI" id="CHEBI:58349"/>
        <dbReference type="EC" id="1.18.1.2"/>
    </reaction>
</comment>
<feature type="binding site" evidence="5">
    <location>
        <position position="88"/>
    </location>
    <ligand>
        <name>FAD</name>
        <dbReference type="ChEBI" id="CHEBI:57692"/>
    </ligand>
</feature>
<keyword evidence="8" id="KW-1185">Reference proteome</keyword>
<dbReference type="SUPFAM" id="SSF51905">
    <property type="entry name" value="FAD/NAD(P)-binding domain"/>
    <property type="match status" value="1"/>
</dbReference>
<dbReference type="EMBL" id="JBBHLI010000007">
    <property type="protein sequence ID" value="MEK9501824.1"/>
    <property type="molecule type" value="Genomic_DNA"/>
</dbReference>
<feature type="binding site" evidence="5">
    <location>
        <position position="287"/>
    </location>
    <ligand>
        <name>FAD</name>
        <dbReference type="ChEBI" id="CHEBI:57692"/>
    </ligand>
</feature>
<keyword evidence="3 5" id="KW-0521">NADP</keyword>
<keyword evidence="2 5" id="KW-0274">FAD</keyword>
<feature type="binding site" evidence="5">
    <location>
        <position position="35"/>
    </location>
    <ligand>
        <name>FAD</name>
        <dbReference type="ChEBI" id="CHEBI:57692"/>
    </ligand>
</feature>
<dbReference type="InterPro" id="IPR050097">
    <property type="entry name" value="Ferredoxin-NADP_redctase_2"/>
</dbReference>
<comment type="cofactor">
    <cofactor evidence="5">
        <name>FAD</name>
        <dbReference type="ChEBI" id="CHEBI:57692"/>
    </cofactor>
    <text evidence="5">Binds 1 FAD per subunit.</text>
</comment>
<feature type="binding site" evidence="5">
    <location>
        <position position="122"/>
    </location>
    <ligand>
        <name>FAD</name>
        <dbReference type="ChEBI" id="CHEBI:57692"/>
    </ligand>
</feature>
<accession>A0ABU9EAQ1</accession>
<feature type="binding site" evidence="5">
    <location>
        <position position="328"/>
    </location>
    <ligand>
        <name>FAD</name>
        <dbReference type="ChEBI" id="CHEBI:57692"/>
    </ligand>
</feature>
<feature type="binding site" evidence="5">
    <location>
        <position position="48"/>
    </location>
    <ligand>
        <name>FAD</name>
        <dbReference type="ChEBI" id="CHEBI:57692"/>
    </ligand>
</feature>
<name>A0ABU9EAQ1_9BACT</name>
<dbReference type="InterPro" id="IPR023753">
    <property type="entry name" value="FAD/NAD-binding_dom"/>
</dbReference>
<dbReference type="PRINTS" id="PR00469">
    <property type="entry name" value="PNDRDTASEII"/>
</dbReference>
<keyword evidence="4 5" id="KW-0560">Oxidoreductase</keyword>
<evidence type="ECO:0000256" key="3">
    <source>
        <dbReference type="ARBA" id="ARBA00022857"/>
    </source>
</evidence>
<dbReference type="Gene3D" id="3.50.50.60">
    <property type="entry name" value="FAD/NAD(P)-binding domain"/>
    <property type="match status" value="2"/>
</dbReference>
<comment type="similarity">
    <text evidence="5">Belongs to the ferredoxin--NADP reductase type 2 family.</text>
</comment>
<evidence type="ECO:0000256" key="5">
    <source>
        <dbReference type="HAMAP-Rule" id="MF_01685"/>
    </source>
</evidence>
<evidence type="ECO:0000313" key="7">
    <source>
        <dbReference type="EMBL" id="MEK9501824.1"/>
    </source>
</evidence>
<reference evidence="7 8" key="1">
    <citation type="submission" date="2024-02" db="EMBL/GenBank/DDBJ databases">
        <title>A novel Gemmatimonadota bacterium.</title>
        <authorList>
            <person name="Du Z.-J."/>
            <person name="Ye Y.-Q."/>
        </authorList>
    </citation>
    <scope>NUCLEOTIDE SEQUENCE [LARGE SCALE GENOMIC DNA]</scope>
    <source>
        <strain evidence="7 8">DH-20</strain>
    </source>
</reference>
<evidence type="ECO:0000256" key="1">
    <source>
        <dbReference type="ARBA" id="ARBA00022630"/>
    </source>
</evidence>
<evidence type="ECO:0000259" key="6">
    <source>
        <dbReference type="Pfam" id="PF07992"/>
    </source>
</evidence>
<feature type="domain" description="FAD/NAD(P)-binding" evidence="6">
    <location>
        <begin position="7"/>
        <end position="305"/>
    </location>
</feature>
<dbReference type="InterPro" id="IPR022890">
    <property type="entry name" value="Fd--NADP_Rdtase_type_2"/>
</dbReference>
<comment type="subunit">
    <text evidence="5">Homodimer.</text>
</comment>
<dbReference type="PRINTS" id="PR00368">
    <property type="entry name" value="FADPNR"/>
</dbReference>
<keyword evidence="1 5" id="KW-0285">Flavoprotein</keyword>
<comment type="caution">
    <text evidence="7">The sequence shown here is derived from an EMBL/GenBank/DDBJ whole genome shotgun (WGS) entry which is preliminary data.</text>
</comment>
<sequence>MQTPIADITIIGGGPTGLFAAFFAGMRGLSTRIVDSLPELGGQLTALYPEKYVYDVGGFPKVLAKDLANGLIRQALQFEPEVQLDEEVRTLRQGDDGVWNLECRSGSYRSKSVLVAGGKGAFEPKVLDVPGFQELLYSGVHYAVRDPKEYEGKRVLIVGGGDSALDWALILKDLCAEVYLAHRRDGFRAHEATVSQMETACAEGRMQFLAFNEVREIHGEGTVHGATVFDNRTDEDRHLEVDAVLTFLGFKPDLGPIKRWGLELDGNRIGVDALMRTNLPGVYAAGDIVTYEGKLDLIATGFAEAAVAVNNAVRFVDPTARVNPGHSTSMKVFKD</sequence>
<feature type="binding site" evidence="5">
    <location>
        <position position="16"/>
    </location>
    <ligand>
        <name>FAD</name>
        <dbReference type="ChEBI" id="CHEBI:57692"/>
    </ligand>
</feature>
<dbReference type="InterPro" id="IPR036188">
    <property type="entry name" value="FAD/NAD-bd_sf"/>
</dbReference>
<proteinExistence type="inferred from homology"/>
<dbReference type="Proteomes" id="UP001484239">
    <property type="component" value="Unassembled WGS sequence"/>
</dbReference>
<dbReference type="PANTHER" id="PTHR48105">
    <property type="entry name" value="THIOREDOXIN REDUCTASE 1-RELATED-RELATED"/>
    <property type="match status" value="1"/>
</dbReference>
<dbReference type="RefSeq" id="WP_405278885.1">
    <property type="nucleotide sequence ID" value="NZ_CP144380.1"/>
</dbReference>
<evidence type="ECO:0000256" key="4">
    <source>
        <dbReference type="ARBA" id="ARBA00023002"/>
    </source>
</evidence>